<evidence type="ECO:0000313" key="2">
    <source>
        <dbReference type="Proteomes" id="UP000008909"/>
    </source>
</evidence>
<dbReference type="Proteomes" id="UP000008909">
    <property type="component" value="Unassembled WGS sequence"/>
</dbReference>
<reference evidence="1" key="1">
    <citation type="journal article" date="2011" name="Genome Biol.">
        <title>The draft genome of the carcinogenic human liver fluke Clonorchis sinensis.</title>
        <authorList>
            <person name="Wang X."/>
            <person name="Chen W."/>
            <person name="Huang Y."/>
            <person name="Sun J."/>
            <person name="Men J."/>
            <person name="Liu H."/>
            <person name="Luo F."/>
            <person name="Guo L."/>
            <person name="Lv X."/>
            <person name="Deng C."/>
            <person name="Zhou C."/>
            <person name="Fan Y."/>
            <person name="Li X."/>
            <person name="Huang L."/>
            <person name="Hu Y."/>
            <person name="Liang C."/>
            <person name="Hu X."/>
            <person name="Xu J."/>
            <person name="Yu X."/>
        </authorList>
    </citation>
    <scope>NUCLEOTIDE SEQUENCE [LARGE SCALE GENOMIC DNA]</scope>
    <source>
        <strain evidence="1">Henan</strain>
    </source>
</reference>
<reference key="2">
    <citation type="submission" date="2011-10" db="EMBL/GenBank/DDBJ databases">
        <title>The genome and transcriptome sequence of Clonorchis sinensis provide insights into the carcinogenic liver fluke.</title>
        <authorList>
            <person name="Wang X."/>
            <person name="Huang Y."/>
            <person name="Chen W."/>
            <person name="Liu H."/>
            <person name="Guo L."/>
            <person name="Chen Y."/>
            <person name="Luo F."/>
            <person name="Zhou W."/>
            <person name="Sun J."/>
            <person name="Mao Q."/>
            <person name="Liang P."/>
            <person name="Zhou C."/>
            <person name="Tian Y."/>
            <person name="Men J."/>
            <person name="Lv X."/>
            <person name="Huang L."/>
            <person name="Zhou J."/>
            <person name="Hu Y."/>
            <person name="Li R."/>
            <person name="Zhang F."/>
            <person name="Lei H."/>
            <person name="Li X."/>
            <person name="Hu X."/>
            <person name="Liang C."/>
            <person name="Xu J."/>
            <person name="Wu Z."/>
            <person name="Yu X."/>
        </authorList>
    </citation>
    <scope>NUCLEOTIDE SEQUENCE</scope>
    <source>
        <strain>Henan</strain>
    </source>
</reference>
<name>G7Y2U6_CLOSI</name>
<dbReference type="EMBL" id="DF142832">
    <property type="protein sequence ID" value="GAA47283.1"/>
    <property type="molecule type" value="Genomic_DNA"/>
</dbReference>
<gene>
    <name evidence="1" type="ORF">CLF_100171</name>
</gene>
<keyword evidence="2" id="KW-1185">Reference proteome</keyword>
<proteinExistence type="predicted"/>
<sequence length="373" mass="41930">MTDQFIWNLLLQGEAYEFVKHYMYIRSCISSDVGVTDEVDARICKAQFALAIWNICGVKVAYPLTSRNRPAFGCRRVRVRWATLFQWSLSTGVCLTASLETLSTADFLTCILKCASMGVAVAKFPSSKLRFQEMWGVLLRIGGSKPSGVFALKGSQTMKFSLECKCRQDAAVLYSSSCPSNKWPNRAVSGARASKLSPSMRSYSISEQSEHTFASKASLYVPHSRFPVIETVAAGTNVPMVDDKMKAMRDAPGLQKEIQLLLLLSPRMVTKRLQANCQARRTDQQPIDSAQFDNGDQRHQLRYRDGNRAHVGERLSTVQRLRLDVRSGKFLRYRCVHLQRPSRSKLAGPDNLVAMKTGRQKEKFRLLELSAIV</sequence>
<dbReference type="AlphaFoldDB" id="G7Y2U6"/>
<organism evidence="1 2">
    <name type="scientific">Clonorchis sinensis</name>
    <name type="common">Chinese liver fluke</name>
    <dbReference type="NCBI Taxonomy" id="79923"/>
    <lineage>
        <taxon>Eukaryota</taxon>
        <taxon>Metazoa</taxon>
        <taxon>Spiralia</taxon>
        <taxon>Lophotrochozoa</taxon>
        <taxon>Platyhelminthes</taxon>
        <taxon>Trematoda</taxon>
        <taxon>Digenea</taxon>
        <taxon>Opisthorchiida</taxon>
        <taxon>Opisthorchiata</taxon>
        <taxon>Opisthorchiidae</taxon>
        <taxon>Clonorchis</taxon>
    </lineage>
</organism>
<accession>G7Y2U6</accession>
<evidence type="ECO:0000313" key="1">
    <source>
        <dbReference type="EMBL" id="GAA47283.1"/>
    </source>
</evidence>
<protein>
    <submittedName>
        <fullName evidence="1">Uncharacterized protein</fullName>
    </submittedName>
</protein>